<accession>A0AA88D126</accession>
<dbReference type="Proteomes" id="UP001187192">
    <property type="component" value="Unassembled WGS sequence"/>
</dbReference>
<evidence type="ECO:0000313" key="1">
    <source>
        <dbReference type="EMBL" id="GMN38411.1"/>
    </source>
</evidence>
<sequence>MNKNSGLLSTVAGSYTRNIESGLAFVIGQCTASEVPEGLGVGRRRTFLASNNSDDWLMTPASDA</sequence>
<evidence type="ECO:0000313" key="2">
    <source>
        <dbReference type="Proteomes" id="UP001187192"/>
    </source>
</evidence>
<dbReference type="EMBL" id="BTGU01000008">
    <property type="protein sequence ID" value="GMN38411.1"/>
    <property type="molecule type" value="Genomic_DNA"/>
</dbReference>
<name>A0AA88D126_FICCA</name>
<proteinExistence type="predicted"/>
<organism evidence="1 2">
    <name type="scientific">Ficus carica</name>
    <name type="common">Common fig</name>
    <dbReference type="NCBI Taxonomy" id="3494"/>
    <lineage>
        <taxon>Eukaryota</taxon>
        <taxon>Viridiplantae</taxon>
        <taxon>Streptophyta</taxon>
        <taxon>Embryophyta</taxon>
        <taxon>Tracheophyta</taxon>
        <taxon>Spermatophyta</taxon>
        <taxon>Magnoliopsida</taxon>
        <taxon>eudicotyledons</taxon>
        <taxon>Gunneridae</taxon>
        <taxon>Pentapetalae</taxon>
        <taxon>rosids</taxon>
        <taxon>fabids</taxon>
        <taxon>Rosales</taxon>
        <taxon>Moraceae</taxon>
        <taxon>Ficeae</taxon>
        <taxon>Ficus</taxon>
    </lineage>
</organism>
<keyword evidence="2" id="KW-1185">Reference proteome</keyword>
<comment type="caution">
    <text evidence="1">The sequence shown here is derived from an EMBL/GenBank/DDBJ whole genome shotgun (WGS) entry which is preliminary data.</text>
</comment>
<reference evidence="1" key="1">
    <citation type="submission" date="2023-07" db="EMBL/GenBank/DDBJ databases">
        <title>draft genome sequence of fig (Ficus carica).</title>
        <authorList>
            <person name="Takahashi T."/>
            <person name="Nishimura K."/>
        </authorList>
    </citation>
    <scope>NUCLEOTIDE SEQUENCE</scope>
</reference>
<dbReference type="AlphaFoldDB" id="A0AA88D126"/>
<protein>
    <submittedName>
        <fullName evidence="1">Uncharacterized protein</fullName>
    </submittedName>
</protein>
<gene>
    <name evidence="1" type="ORF">TIFTF001_007637</name>
</gene>